<evidence type="ECO:0000256" key="3">
    <source>
        <dbReference type="ARBA" id="ARBA00022741"/>
    </source>
</evidence>
<evidence type="ECO:0000259" key="5">
    <source>
        <dbReference type="PROSITE" id="PS50893"/>
    </source>
</evidence>
<dbReference type="InterPro" id="IPR050319">
    <property type="entry name" value="ABC_transp_ATP-bind"/>
</dbReference>
<dbReference type="InterPro" id="IPR027417">
    <property type="entry name" value="P-loop_NTPase"/>
</dbReference>
<dbReference type="RefSeq" id="WP_131305881.1">
    <property type="nucleotide sequence ID" value="NZ_SJJR01000014.1"/>
</dbReference>
<sequence>MTDRILDAVDVSKTYRSRTAGTTHALTDVTFGVGRGEMVGLVGESGSGKTTLMRILLGIEQPTSGTVTFRGTPRPTFTTEHRRDFFNSVSAVFQNPYSSLNPRRRLWDIITERRSIERRAGRAERRARAAELLDLVSLPPEFADRFPHQLSGGQRQRVAIARSLSEEPDVIVLDEPMSALDVSVSAQIANLLLDLQEKFQMSYVFVAHDMHMVRHLCHRVAVLLKGQIVEQGTVAEVLGNPRHEYTRSLIAASELRSLEPEEERIRP</sequence>
<dbReference type="AlphaFoldDB" id="A0A4R0GE20"/>
<dbReference type="InterPro" id="IPR017871">
    <property type="entry name" value="ABC_transporter-like_CS"/>
</dbReference>
<evidence type="ECO:0000313" key="6">
    <source>
        <dbReference type="EMBL" id="TCB95484.1"/>
    </source>
</evidence>
<dbReference type="InterPro" id="IPR003593">
    <property type="entry name" value="AAA+_ATPase"/>
</dbReference>
<evidence type="ECO:0000256" key="2">
    <source>
        <dbReference type="ARBA" id="ARBA00022448"/>
    </source>
</evidence>
<dbReference type="Proteomes" id="UP000292274">
    <property type="component" value="Unassembled WGS sequence"/>
</dbReference>
<dbReference type="CDD" id="cd03257">
    <property type="entry name" value="ABC_NikE_OppD_transporters"/>
    <property type="match status" value="1"/>
</dbReference>
<proteinExistence type="inferred from homology"/>
<comment type="similarity">
    <text evidence="1">Belongs to the ABC transporter superfamily.</text>
</comment>
<keyword evidence="4 6" id="KW-0067">ATP-binding</keyword>
<dbReference type="EMBL" id="SJJR01000014">
    <property type="protein sequence ID" value="TCB95484.1"/>
    <property type="molecule type" value="Genomic_DNA"/>
</dbReference>
<dbReference type="PANTHER" id="PTHR43776:SF7">
    <property type="entry name" value="D,D-DIPEPTIDE TRANSPORT ATP-BINDING PROTEIN DDPF-RELATED"/>
    <property type="match status" value="1"/>
</dbReference>
<organism evidence="6 7">
    <name type="scientific">Micromonospora zingiberis</name>
    <dbReference type="NCBI Taxonomy" id="2053011"/>
    <lineage>
        <taxon>Bacteria</taxon>
        <taxon>Bacillati</taxon>
        <taxon>Actinomycetota</taxon>
        <taxon>Actinomycetes</taxon>
        <taxon>Micromonosporales</taxon>
        <taxon>Micromonosporaceae</taxon>
        <taxon>Micromonospora</taxon>
    </lineage>
</organism>
<dbReference type="GO" id="GO:0055085">
    <property type="term" value="P:transmembrane transport"/>
    <property type="evidence" value="ECO:0007669"/>
    <property type="project" value="UniProtKB-ARBA"/>
</dbReference>
<dbReference type="PROSITE" id="PS50893">
    <property type="entry name" value="ABC_TRANSPORTER_2"/>
    <property type="match status" value="1"/>
</dbReference>
<keyword evidence="7" id="KW-1185">Reference proteome</keyword>
<dbReference type="GO" id="GO:0005524">
    <property type="term" value="F:ATP binding"/>
    <property type="evidence" value="ECO:0007669"/>
    <property type="project" value="UniProtKB-KW"/>
</dbReference>
<dbReference type="InterPro" id="IPR003439">
    <property type="entry name" value="ABC_transporter-like_ATP-bd"/>
</dbReference>
<dbReference type="PROSITE" id="PS00211">
    <property type="entry name" value="ABC_TRANSPORTER_1"/>
    <property type="match status" value="1"/>
</dbReference>
<comment type="caution">
    <text evidence="6">The sequence shown here is derived from an EMBL/GenBank/DDBJ whole genome shotgun (WGS) entry which is preliminary data.</text>
</comment>
<accession>A0A4R0GE20</accession>
<dbReference type="SUPFAM" id="SSF52540">
    <property type="entry name" value="P-loop containing nucleoside triphosphate hydrolases"/>
    <property type="match status" value="1"/>
</dbReference>
<keyword evidence="3" id="KW-0547">Nucleotide-binding</keyword>
<feature type="domain" description="ABC transporter" evidence="5">
    <location>
        <begin position="6"/>
        <end position="250"/>
    </location>
</feature>
<protein>
    <submittedName>
        <fullName evidence="6">ABC transporter ATP-binding protein</fullName>
    </submittedName>
</protein>
<dbReference type="Gene3D" id="3.40.50.300">
    <property type="entry name" value="P-loop containing nucleotide triphosphate hydrolases"/>
    <property type="match status" value="1"/>
</dbReference>
<dbReference type="OrthoDB" id="8036461at2"/>
<reference evidence="6 7" key="1">
    <citation type="submission" date="2019-02" db="EMBL/GenBank/DDBJ databases">
        <title>Jishengella sp. nov., isolated from a root of Zingiber montanum.</title>
        <authorList>
            <person name="Kuncharoen N."/>
            <person name="Kudo T."/>
            <person name="Masahiro Y."/>
            <person name="Ohkuma M."/>
            <person name="Tanasupawat S."/>
        </authorList>
    </citation>
    <scope>NUCLEOTIDE SEQUENCE [LARGE SCALE GENOMIC DNA]</scope>
    <source>
        <strain evidence="6 7">PLAI 1-1</strain>
    </source>
</reference>
<dbReference type="PANTHER" id="PTHR43776">
    <property type="entry name" value="TRANSPORT ATP-BINDING PROTEIN"/>
    <property type="match status" value="1"/>
</dbReference>
<dbReference type="Pfam" id="PF00005">
    <property type="entry name" value="ABC_tran"/>
    <property type="match status" value="1"/>
</dbReference>
<gene>
    <name evidence="6" type="ORF">E0H26_20075</name>
</gene>
<evidence type="ECO:0000313" key="7">
    <source>
        <dbReference type="Proteomes" id="UP000292274"/>
    </source>
</evidence>
<name>A0A4R0GE20_9ACTN</name>
<dbReference type="GO" id="GO:0016887">
    <property type="term" value="F:ATP hydrolysis activity"/>
    <property type="evidence" value="ECO:0007669"/>
    <property type="project" value="InterPro"/>
</dbReference>
<evidence type="ECO:0000256" key="1">
    <source>
        <dbReference type="ARBA" id="ARBA00005417"/>
    </source>
</evidence>
<evidence type="ECO:0000256" key="4">
    <source>
        <dbReference type="ARBA" id="ARBA00022840"/>
    </source>
</evidence>
<keyword evidence="2" id="KW-0813">Transport</keyword>
<dbReference type="SMART" id="SM00382">
    <property type="entry name" value="AAA"/>
    <property type="match status" value="1"/>
</dbReference>